<evidence type="ECO:0000256" key="2">
    <source>
        <dbReference type="ARBA" id="ARBA00022692"/>
    </source>
</evidence>
<dbReference type="CDD" id="cd00096">
    <property type="entry name" value="Ig"/>
    <property type="match status" value="1"/>
</dbReference>
<evidence type="ECO:0000256" key="11">
    <source>
        <dbReference type="SAM" id="MobiDB-lite"/>
    </source>
</evidence>
<keyword evidence="7 12" id="KW-0472">Membrane</keyword>
<dbReference type="OMA" id="SATFMLH"/>
<keyword evidence="6 12" id="KW-1133">Transmembrane helix</keyword>
<evidence type="ECO:0000256" key="3">
    <source>
        <dbReference type="ARBA" id="ARBA00022729"/>
    </source>
</evidence>
<keyword evidence="3 13" id="KW-0732">Signal</keyword>
<feature type="domain" description="Ig-like" evidence="14">
    <location>
        <begin position="24"/>
        <end position="108"/>
    </location>
</feature>
<dbReference type="CDD" id="cd00063">
    <property type="entry name" value="FN3"/>
    <property type="match status" value="2"/>
</dbReference>
<evidence type="ECO:0000256" key="4">
    <source>
        <dbReference type="ARBA" id="ARBA00022737"/>
    </source>
</evidence>
<organism evidence="16 17">
    <name type="scientific">Nothobranchius furzeri</name>
    <name type="common">Turquoise killifish</name>
    <dbReference type="NCBI Taxonomy" id="105023"/>
    <lineage>
        <taxon>Eukaryota</taxon>
        <taxon>Metazoa</taxon>
        <taxon>Chordata</taxon>
        <taxon>Craniata</taxon>
        <taxon>Vertebrata</taxon>
        <taxon>Euteleostomi</taxon>
        <taxon>Actinopterygii</taxon>
        <taxon>Neopterygii</taxon>
        <taxon>Teleostei</taxon>
        <taxon>Neoteleostei</taxon>
        <taxon>Acanthomorphata</taxon>
        <taxon>Ovalentaria</taxon>
        <taxon>Atherinomorphae</taxon>
        <taxon>Cyprinodontiformes</taxon>
        <taxon>Nothobranchiidae</taxon>
        <taxon>Nothobranchius</taxon>
    </lineage>
</organism>
<reference evidence="16" key="1">
    <citation type="submission" date="2014-08" db="EMBL/GenBank/DDBJ databases">
        <authorList>
            <person name="Senf B."/>
            <person name="Petzold A."/>
            <person name="Downie B.R."/>
            <person name="Koch P."/>
            <person name="Platzer M."/>
        </authorList>
    </citation>
    <scope>NUCLEOTIDE SEQUENCE [LARGE SCALE GENOMIC DNA]</scope>
    <source>
        <strain evidence="16">GRZ</strain>
    </source>
</reference>
<dbReference type="SMART" id="SM00409">
    <property type="entry name" value="IG"/>
    <property type="match status" value="4"/>
</dbReference>
<accession>A0A8C6KPX3</accession>
<feature type="signal peptide" evidence="13">
    <location>
        <begin position="1"/>
        <end position="24"/>
    </location>
</feature>
<dbReference type="PROSITE" id="PS50835">
    <property type="entry name" value="IG_LIKE"/>
    <property type="match status" value="4"/>
</dbReference>
<gene>
    <name evidence="16" type="primary">ncam3</name>
</gene>
<dbReference type="SMART" id="SM00060">
    <property type="entry name" value="FN3"/>
    <property type="match status" value="2"/>
</dbReference>
<dbReference type="PROSITE" id="PS50853">
    <property type="entry name" value="FN3"/>
    <property type="match status" value="2"/>
</dbReference>
<dbReference type="RefSeq" id="XP_015804706.1">
    <property type="nucleotide sequence ID" value="XM_015949220.3"/>
</dbReference>
<dbReference type="InterPro" id="IPR009138">
    <property type="entry name" value="Neural_cell_adh"/>
</dbReference>
<keyword evidence="5" id="KW-0130">Cell adhesion</keyword>
<evidence type="ECO:0000256" key="9">
    <source>
        <dbReference type="ARBA" id="ARBA00023180"/>
    </source>
</evidence>
<dbReference type="AlphaFoldDB" id="A0A8C6KPX3"/>
<dbReference type="OrthoDB" id="504170at2759"/>
<dbReference type="SUPFAM" id="SSF48726">
    <property type="entry name" value="Immunoglobulin"/>
    <property type="match status" value="4"/>
</dbReference>
<dbReference type="Ensembl" id="ENSNFUT00015008300.1">
    <property type="protein sequence ID" value="ENSNFUP00015007889.1"/>
    <property type="gene ID" value="ENSNFUG00015003881.1"/>
</dbReference>
<protein>
    <submittedName>
        <fullName evidence="16">Neural cell adhesion molecule 3</fullName>
    </submittedName>
</protein>
<dbReference type="GeneID" id="107378805"/>
<dbReference type="InterPro" id="IPR013783">
    <property type="entry name" value="Ig-like_fold"/>
</dbReference>
<feature type="domain" description="Fibronectin type-III" evidence="15">
    <location>
        <begin position="388"/>
        <end position="482"/>
    </location>
</feature>
<evidence type="ECO:0000256" key="10">
    <source>
        <dbReference type="ARBA" id="ARBA00023319"/>
    </source>
</evidence>
<dbReference type="GeneTree" id="ENSGT00940000166537"/>
<dbReference type="SUPFAM" id="SSF49265">
    <property type="entry name" value="Fibronectin type III"/>
    <property type="match status" value="1"/>
</dbReference>
<dbReference type="InterPro" id="IPR007110">
    <property type="entry name" value="Ig-like_dom"/>
</dbReference>
<evidence type="ECO:0000256" key="5">
    <source>
        <dbReference type="ARBA" id="ARBA00022889"/>
    </source>
</evidence>
<keyword evidence="10" id="KW-0393">Immunoglobulin domain</keyword>
<reference evidence="16" key="3">
    <citation type="submission" date="2025-09" db="UniProtKB">
        <authorList>
            <consortium name="Ensembl"/>
        </authorList>
    </citation>
    <scope>IDENTIFICATION</scope>
</reference>
<proteinExistence type="predicted"/>
<feature type="domain" description="Ig-like" evidence="14">
    <location>
        <begin position="208"/>
        <end position="293"/>
    </location>
</feature>
<name>A0A8C6KPX3_NOTFU</name>
<keyword evidence="4" id="KW-0677">Repeat</keyword>
<dbReference type="Pfam" id="PF00041">
    <property type="entry name" value="fn3"/>
    <property type="match status" value="2"/>
</dbReference>
<feature type="domain" description="Fibronectin type-III" evidence="15">
    <location>
        <begin position="484"/>
        <end position="581"/>
    </location>
</feature>
<dbReference type="InterPro" id="IPR003599">
    <property type="entry name" value="Ig_sub"/>
</dbReference>
<evidence type="ECO:0000313" key="16">
    <source>
        <dbReference type="Ensembl" id="ENSNFUP00015007889.1"/>
    </source>
</evidence>
<feature type="transmembrane region" description="Helical" evidence="12">
    <location>
        <begin position="590"/>
        <end position="611"/>
    </location>
</feature>
<reference evidence="16" key="2">
    <citation type="submission" date="2025-08" db="UniProtKB">
        <authorList>
            <consortium name="Ensembl"/>
        </authorList>
    </citation>
    <scope>IDENTIFICATION</scope>
</reference>
<feature type="compositionally biased region" description="Polar residues" evidence="11">
    <location>
        <begin position="658"/>
        <end position="669"/>
    </location>
</feature>
<dbReference type="Gene3D" id="2.60.40.10">
    <property type="entry name" value="Immunoglobulins"/>
    <property type="match status" value="6"/>
</dbReference>
<evidence type="ECO:0000256" key="13">
    <source>
        <dbReference type="SAM" id="SignalP"/>
    </source>
</evidence>
<evidence type="ECO:0000313" key="17">
    <source>
        <dbReference type="Proteomes" id="UP000694548"/>
    </source>
</evidence>
<feature type="region of interest" description="Disordered" evidence="11">
    <location>
        <begin position="636"/>
        <end position="697"/>
    </location>
</feature>
<dbReference type="GO" id="GO:0007156">
    <property type="term" value="P:homophilic cell adhesion via plasma membrane adhesion molecules"/>
    <property type="evidence" value="ECO:0007669"/>
    <property type="project" value="TreeGrafter"/>
</dbReference>
<dbReference type="FunFam" id="2.60.40.10:FF:001932">
    <property type="entry name" value="Neural cell adhesion molecule 1a"/>
    <property type="match status" value="1"/>
</dbReference>
<evidence type="ECO:0000259" key="14">
    <source>
        <dbReference type="PROSITE" id="PS50835"/>
    </source>
</evidence>
<dbReference type="GO" id="GO:0005886">
    <property type="term" value="C:plasma membrane"/>
    <property type="evidence" value="ECO:0007669"/>
    <property type="project" value="UniProtKB-ARBA"/>
</dbReference>
<dbReference type="InterPro" id="IPR036116">
    <property type="entry name" value="FN3_sf"/>
</dbReference>
<feature type="domain" description="Ig-like" evidence="14">
    <location>
        <begin position="115"/>
        <end position="202"/>
    </location>
</feature>
<keyword evidence="2 12" id="KW-0812">Transmembrane</keyword>
<dbReference type="PANTHER" id="PTHR45080:SF29">
    <property type="entry name" value="NEURAL CELL ADHESION MOLECULE 1-LIKE ISOFORM X1"/>
    <property type="match status" value="1"/>
</dbReference>
<keyword evidence="8" id="KW-1015">Disulfide bond</keyword>
<sequence length="697" mass="76410">MWTQPDKILRITSLLLLLLHGTDAKLDIISSKQDYQVGEEILLLCKAGGEGDITWHKDGEEIDDENIVSKVDYTSSKLLIKKAKAEDAGKYTCYCEYDTGAKADTQITLYVYRGPSFGGTKQYHEFLEGTNGVVPCLATGLPDVDVHWLRDKQDIPSVGGRRVRKMPDNTLHIENVRRDDAGTYVCQAQIRGRPIYQELAISLVVNVPPTALLKEEVKKVIAGPETNVSLLCLVEGQPKPNITWEMPVPFDPSHHQFNSDRSELTIQSVGRADYGEYVCTATNKIAESSATIMLHVFEAPEVFVSANRKLVNVGEPLSVSCNLTGHPQPELHWINKQNGHTLNSTGRVRVLDGVLTFDGVVPSDGGLYSCMAVSTSGNASRDVAIYTQPGPPHYLSISPGPTSVIFSLKTFPVSGGATITSFVLQWRKNQEEPWKETIIPASDPLIITNLSPYTTYTARIAALNAAGRGQFSLEKEIRTEGKREPDSPVLFTDEVKIEGNTFSVPLRQIDDGGSPLLHFTVRHRQDTEQSMWKEDELSSDADSVTLKELAFGSDYQLEISAVNANGSSIPATYNFTIAEQPVNRMTKGSVVGVVMLIFLVVFLAVDATCCYRNRCGLLMTIAVKLFGQKVPGLKRVEEGEGNTNGEVKLKGISKPRGSLQQTGPQTVSKEGNHLTEVTCDKAPLTKHEKVQPPPADA</sequence>
<dbReference type="InterPro" id="IPR036179">
    <property type="entry name" value="Ig-like_dom_sf"/>
</dbReference>
<feature type="domain" description="Ig-like" evidence="14">
    <location>
        <begin position="300"/>
        <end position="386"/>
    </location>
</feature>
<dbReference type="PANTHER" id="PTHR45080">
    <property type="entry name" value="CONTACTIN 5"/>
    <property type="match status" value="1"/>
</dbReference>
<dbReference type="Pfam" id="PF13927">
    <property type="entry name" value="Ig_3"/>
    <property type="match status" value="3"/>
</dbReference>
<dbReference type="InterPro" id="IPR003598">
    <property type="entry name" value="Ig_sub2"/>
</dbReference>
<evidence type="ECO:0000259" key="15">
    <source>
        <dbReference type="PROSITE" id="PS50853"/>
    </source>
</evidence>
<dbReference type="Pfam" id="PF07679">
    <property type="entry name" value="I-set"/>
    <property type="match status" value="1"/>
</dbReference>
<evidence type="ECO:0000256" key="6">
    <source>
        <dbReference type="ARBA" id="ARBA00022989"/>
    </source>
</evidence>
<feature type="chain" id="PRO_5034991740" evidence="13">
    <location>
        <begin position="25"/>
        <end position="697"/>
    </location>
</feature>
<dbReference type="Proteomes" id="UP000694548">
    <property type="component" value="Chromosome sgr05"/>
</dbReference>
<dbReference type="InterPro" id="IPR050958">
    <property type="entry name" value="Cell_Adh-Cytoskel_Orgn"/>
</dbReference>
<dbReference type="InterPro" id="IPR003961">
    <property type="entry name" value="FN3_dom"/>
</dbReference>
<keyword evidence="17" id="KW-1185">Reference proteome</keyword>
<dbReference type="SMART" id="SM00408">
    <property type="entry name" value="IGc2"/>
    <property type="match status" value="4"/>
</dbReference>
<evidence type="ECO:0000256" key="7">
    <source>
        <dbReference type="ARBA" id="ARBA00023136"/>
    </source>
</evidence>
<dbReference type="InterPro" id="IPR013098">
    <property type="entry name" value="Ig_I-set"/>
</dbReference>
<keyword evidence="9" id="KW-0325">Glycoprotein</keyword>
<evidence type="ECO:0000256" key="1">
    <source>
        <dbReference type="ARBA" id="ARBA00004167"/>
    </source>
</evidence>
<comment type="subcellular location">
    <subcellularLocation>
        <location evidence="1">Membrane</location>
        <topology evidence="1">Single-pass membrane protein</topology>
    </subcellularLocation>
</comment>
<evidence type="ECO:0000256" key="8">
    <source>
        <dbReference type="ARBA" id="ARBA00023157"/>
    </source>
</evidence>
<dbReference type="PRINTS" id="PR01838">
    <property type="entry name" value="NCAMFAMILY"/>
</dbReference>
<evidence type="ECO:0000256" key="12">
    <source>
        <dbReference type="SAM" id="Phobius"/>
    </source>
</evidence>